<evidence type="ECO:0000313" key="14">
    <source>
        <dbReference type="EMBL" id="GER89947.1"/>
    </source>
</evidence>
<feature type="region of interest" description="Disordered" evidence="10">
    <location>
        <begin position="1140"/>
        <end position="1159"/>
    </location>
</feature>
<dbReference type="GO" id="GO:0004312">
    <property type="term" value="F:fatty acid synthase activity"/>
    <property type="evidence" value="ECO:0007669"/>
    <property type="project" value="TreeGrafter"/>
</dbReference>
<dbReference type="InterPro" id="IPR016039">
    <property type="entry name" value="Thiolase-like"/>
</dbReference>
<dbReference type="PROSITE" id="PS50075">
    <property type="entry name" value="CARRIER"/>
    <property type="match status" value="3"/>
</dbReference>
<dbReference type="Pfam" id="PF22336">
    <property type="entry name" value="RhiE-like_linker"/>
    <property type="match status" value="3"/>
</dbReference>
<dbReference type="SUPFAM" id="SSF53901">
    <property type="entry name" value="Thiolase-like"/>
    <property type="match status" value="3"/>
</dbReference>
<dbReference type="SUPFAM" id="SSF47336">
    <property type="entry name" value="ACP-like"/>
    <property type="match status" value="3"/>
</dbReference>
<evidence type="ECO:0000256" key="10">
    <source>
        <dbReference type="SAM" id="MobiDB-lite"/>
    </source>
</evidence>
<dbReference type="CDD" id="cd08953">
    <property type="entry name" value="KR_2_SDR_x"/>
    <property type="match status" value="3"/>
</dbReference>
<feature type="domain" description="Ketosynthase family 3 (KS3)" evidence="12">
    <location>
        <begin position="2042"/>
        <end position="2479"/>
    </location>
</feature>
<dbReference type="Gene3D" id="1.10.1200.10">
    <property type="entry name" value="ACP-like"/>
    <property type="match status" value="3"/>
</dbReference>
<evidence type="ECO:0000256" key="6">
    <source>
        <dbReference type="ARBA" id="ARBA00022679"/>
    </source>
</evidence>
<feature type="domain" description="PKS/mFAS DH" evidence="13">
    <location>
        <begin position="1157"/>
        <end position="1451"/>
    </location>
</feature>
<dbReference type="Pfam" id="PF00550">
    <property type="entry name" value="PP-binding"/>
    <property type="match status" value="3"/>
</dbReference>
<dbReference type="Gene3D" id="3.40.50.720">
    <property type="entry name" value="NAD(P)-binding Rossmann-like Domain"/>
    <property type="match status" value="3"/>
</dbReference>
<evidence type="ECO:0000259" key="13">
    <source>
        <dbReference type="PROSITE" id="PS52019"/>
    </source>
</evidence>
<evidence type="ECO:0000256" key="2">
    <source>
        <dbReference type="ARBA" id="ARBA00004792"/>
    </source>
</evidence>
<keyword evidence="4" id="KW-0963">Cytoplasm</keyword>
<keyword evidence="15" id="KW-1185">Reference proteome</keyword>
<comment type="pathway">
    <text evidence="2">Antibiotic biosynthesis.</text>
</comment>
<dbReference type="InterPro" id="IPR020807">
    <property type="entry name" value="PKS_DH"/>
</dbReference>
<dbReference type="GO" id="GO:0005886">
    <property type="term" value="C:plasma membrane"/>
    <property type="evidence" value="ECO:0007669"/>
    <property type="project" value="TreeGrafter"/>
</dbReference>
<feature type="active site" description="Proton acceptor; for dehydratase activity" evidence="8">
    <location>
        <position position="4218"/>
    </location>
</feature>
<feature type="region of interest" description="C-terminal hotdog fold" evidence="8">
    <location>
        <begin position="4332"/>
        <end position="4479"/>
    </location>
</feature>
<dbReference type="PANTHER" id="PTHR43775:SF37">
    <property type="entry name" value="SI:DKEY-61P9.11"/>
    <property type="match status" value="1"/>
</dbReference>
<dbReference type="SMART" id="SM00826">
    <property type="entry name" value="PKS_DH"/>
    <property type="match status" value="3"/>
</dbReference>
<evidence type="ECO:0000256" key="8">
    <source>
        <dbReference type="PROSITE-ProRule" id="PRU01363"/>
    </source>
</evidence>
<dbReference type="InterPro" id="IPR014031">
    <property type="entry name" value="Ketoacyl_synth_C"/>
</dbReference>
<dbReference type="CDD" id="cd05930">
    <property type="entry name" value="A_NRPS"/>
    <property type="match status" value="1"/>
</dbReference>
<dbReference type="CDD" id="cd00833">
    <property type="entry name" value="PKS"/>
    <property type="match status" value="3"/>
</dbReference>
<keyword evidence="5" id="KW-0597">Phosphoprotein</keyword>
<dbReference type="InterPro" id="IPR013968">
    <property type="entry name" value="PKS_KR"/>
</dbReference>
<dbReference type="InterPro" id="IPR036736">
    <property type="entry name" value="ACP-like_sf"/>
</dbReference>
<dbReference type="SMART" id="SM00822">
    <property type="entry name" value="PKS_KR"/>
    <property type="match status" value="3"/>
</dbReference>
<dbReference type="Gene3D" id="3.40.50.12780">
    <property type="entry name" value="N-terminal domain of ligase-like"/>
    <property type="match status" value="1"/>
</dbReference>
<organism evidence="14 15">
    <name type="scientific">Dictyobacter vulcani</name>
    <dbReference type="NCBI Taxonomy" id="2607529"/>
    <lineage>
        <taxon>Bacteria</taxon>
        <taxon>Bacillati</taxon>
        <taxon>Chloroflexota</taxon>
        <taxon>Ktedonobacteria</taxon>
        <taxon>Ktedonobacterales</taxon>
        <taxon>Dictyobacteraceae</taxon>
        <taxon>Dictyobacter</taxon>
    </lineage>
</organism>
<evidence type="ECO:0000256" key="3">
    <source>
        <dbReference type="ARBA" id="ARBA00022450"/>
    </source>
</evidence>
<feature type="domain" description="PKS/mFAS DH" evidence="13">
    <location>
        <begin position="4189"/>
        <end position="4479"/>
    </location>
</feature>
<dbReference type="GO" id="GO:0031177">
    <property type="term" value="F:phosphopantetheine binding"/>
    <property type="evidence" value="ECO:0007669"/>
    <property type="project" value="InterPro"/>
</dbReference>
<dbReference type="InterPro" id="IPR042099">
    <property type="entry name" value="ANL_N_sf"/>
</dbReference>
<dbReference type="InterPro" id="IPR018201">
    <property type="entry name" value="Ketoacyl_synth_AS"/>
</dbReference>
<proteinExistence type="predicted"/>
<dbReference type="InterPro" id="IPR020806">
    <property type="entry name" value="PKS_PP-bd"/>
</dbReference>
<dbReference type="InterPro" id="IPR054514">
    <property type="entry name" value="RhiE-like_linker"/>
</dbReference>
<dbReference type="Pfam" id="PF13193">
    <property type="entry name" value="AMP-binding_C"/>
    <property type="match status" value="1"/>
</dbReference>
<keyword evidence="6" id="KW-0808">Transferase</keyword>
<dbReference type="InterPro" id="IPR036291">
    <property type="entry name" value="NAD(P)-bd_dom_sf"/>
</dbReference>
<comment type="subcellular location">
    <subcellularLocation>
        <location evidence="1">Cytoplasm</location>
    </subcellularLocation>
</comment>
<dbReference type="InterPro" id="IPR020841">
    <property type="entry name" value="PKS_Beta-ketoAc_synthase_dom"/>
</dbReference>
<dbReference type="SMART" id="SM00825">
    <property type="entry name" value="PKS_KS"/>
    <property type="match status" value="3"/>
</dbReference>
<dbReference type="Gene3D" id="3.40.47.10">
    <property type="match status" value="3"/>
</dbReference>
<evidence type="ECO:0000313" key="15">
    <source>
        <dbReference type="Proteomes" id="UP000326912"/>
    </source>
</evidence>
<dbReference type="PANTHER" id="PTHR43775">
    <property type="entry name" value="FATTY ACID SYNTHASE"/>
    <property type="match status" value="1"/>
</dbReference>
<feature type="region of interest" description="C-terminal hotdog fold" evidence="8">
    <location>
        <begin position="2817"/>
        <end position="2963"/>
    </location>
</feature>
<keyword evidence="3" id="KW-0596">Phosphopantetheine</keyword>
<feature type="coiled-coil region" evidence="9">
    <location>
        <begin position="3099"/>
        <end position="3126"/>
    </location>
</feature>
<dbReference type="Pfam" id="PF14765">
    <property type="entry name" value="PS-DH"/>
    <property type="match status" value="3"/>
</dbReference>
<dbReference type="InterPro" id="IPR000873">
    <property type="entry name" value="AMP-dep_synth/lig_dom"/>
</dbReference>
<dbReference type="Proteomes" id="UP000326912">
    <property type="component" value="Unassembled WGS sequence"/>
</dbReference>
<feature type="domain" description="Carrier" evidence="11">
    <location>
        <begin position="1908"/>
        <end position="1985"/>
    </location>
</feature>
<feature type="region of interest" description="N-terminal hotdog fold" evidence="8">
    <location>
        <begin position="4189"/>
        <end position="4318"/>
    </location>
</feature>
<dbReference type="Gene3D" id="3.30.70.3290">
    <property type="match status" value="1"/>
</dbReference>
<feature type="active site" description="Proton donor; for dehydratase activity" evidence="8">
    <location>
        <position position="4394"/>
    </location>
</feature>
<dbReference type="SUPFAM" id="SSF51735">
    <property type="entry name" value="NAD(P)-binding Rossmann-fold domains"/>
    <property type="match status" value="5"/>
</dbReference>
<dbReference type="Pfam" id="PF00501">
    <property type="entry name" value="AMP-binding"/>
    <property type="match status" value="1"/>
</dbReference>
<dbReference type="EMBL" id="BKZW01000002">
    <property type="protein sequence ID" value="GER89947.1"/>
    <property type="molecule type" value="Genomic_DNA"/>
</dbReference>
<gene>
    <name evidence="14" type="primary">pksN</name>
    <name evidence="14" type="ORF">KDW_41090</name>
</gene>
<dbReference type="PROSITE" id="PS00606">
    <property type="entry name" value="KS3_1"/>
    <property type="match status" value="2"/>
</dbReference>
<evidence type="ECO:0000259" key="12">
    <source>
        <dbReference type="PROSITE" id="PS52004"/>
    </source>
</evidence>
<feature type="active site" description="Proton donor; for dehydratase activity" evidence="8">
    <location>
        <position position="2879"/>
    </location>
</feature>
<name>A0A5J4KU42_9CHLR</name>
<evidence type="ECO:0000256" key="4">
    <source>
        <dbReference type="ARBA" id="ARBA00022490"/>
    </source>
</evidence>
<dbReference type="FunFam" id="3.40.47.10:FF:000019">
    <property type="entry name" value="Polyketide synthase type I"/>
    <property type="match status" value="2"/>
</dbReference>
<dbReference type="InterPro" id="IPR042104">
    <property type="entry name" value="PKS_dehydratase_sf"/>
</dbReference>
<dbReference type="GO" id="GO:0044550">
    <property type="term" value="P:secondary metabolite biosynthetic process"/>
    <property type="evidence" value="ECO:0007669"/>
    <property type="project" value="UniProtKB-ARBA"/>
</dbReference>
<evidence type="ECO:0000256" key="7">
    <source>
        <dbReference type="ARBA" id="ARBA00022737"/>
    </source>
</evidence>
<dbReference type="InterPro" id="IPR010071">
    <property type="entry name" value="AA_adenyl_dom"/>
</dbReference>
<feature type="region of interest" description="N-terminal hotdog fold" evidence="8">
    <location>
        <begin position="1157"/>
        <end position="1283"/>
    </location>
</feature>
<feature type="region of interest" description="N-terminal hotdog fold" evidence="8">
    <location>
        <begin position="2677"/>
        <end position="2803"/>
    </location>
</feature>
<accession>A0A5J4KU42</accession>
<dbReference type="InterPro" id="IPR009081">
    <property type="entry name" value="PP-bd_ACP"/>
</dbReference>
<evidence type="ECO:0000256" key="5">
    <source>
        <dbReference type="ARBA" id="ARBA00022553"/>
    </source>
</evidence>
<dbReference type="SUPFAM" id="SSF56801">
    <property type="entry name" value="Acetyl-CoA synthetase-like"/>
    <property type="match status" value="1"/>
</dbReference>
<feature type="domain" description="PKS/mFAS DH" evidence="13">
    <location>
        <begin position="2677"/>
        <end position="2963"/>
    </location>
</feature>
<dbReference type="InterPro" id="IPR014030">
    <property type="entry name" value="Ketoacyl_synth_N"/>
</dbReference>
<feature type="domain" description="Carrier" evidence="11">
    <location>
        <begin position="3420"/>
        <end position="3497"/>
    </location>
</feature>
<feature type="region of interest" description="C-terminal hotdog fold" evidence="8">
    <location>
        <begin position="1297"/>
        <end position="1451"/>
    </location>
</feature>
<dbReference type="InterPro" id="IPR049551">
    <property type="entry name" value="PKS_DH_C"/>
</dbReference>
<feature type="domain" description="Ketosynthase family 3 (KS3)" evidence="12">
    <location>
        <begin position="3554"/>
        <end position="3989"/>
    </location>
</feature>
<dbReference type="Pfam" id="PF08659">
    <property type="entry name" value="KR"/>
    <property type="match status" value="3"/>
</dbReference>
<feature type="active site" description="Proton acceptor; for dehydratase activity" evidence="8">
    <location>
        <position position="1186"/>
    </location>
</feature>
<protein>
    <submittedName>
        <fullName evidence="14">Polyketide synthase PksN</fullName>
    </submittedName>
</protein>
<dbReference type="InterPro" id="IPR025110">
    <property type="entry name" value="AMP-bd_C"/>
</dbReference>
<evidence type="ECO:0000259" key="11">
    <source>
        <dbReference type="PROSITE" id="PS50075"/>
    </source>
</evidence>
<dbReference type="NCBIfam" id="TIGR01733">
    <property type="entry name" value="AA-adenyl-dom"/>
    <property type="match status" value="1"/>
</dbReference>
<feature type="active site" description="Proton donor; for dehydratase activity" evidence="8">
    <location>
        <position position="1357"/>
    </location>
</feature>
<reference evidence="14 15" key="1">
    <citation type="submission" date="2019-10" db="EMBL/GenBank/DDBJ databases">
        <title>Dictyobacter vulcani sp. nov., within the class Ktedonobacteria, isolated from soil of volcanic Mt. Zao.</title>
        <authorList>
            <person name="Zheng Y."/>
            <person name="Wang C.M."/>
            <person name="Sakai Y."/>
            <person name="Abe K."/>
            <person name="Yokota A."/>
            <person name="Yabe S."/>
        </authorList>
    </citation>
    <scope>NUCLEOTIDE SEQUENCE [LARGE SCALE GENOMIC DNA]</scope>
    <source>
        <strain evidence="14 15">W12</strain>
    </source>
</reference>
<sequence>MNPSHPEDLLAYVLKDSDVSIILTQDKFLSTMHTLNKEQGQVIALDKDWWKVVNAASGRKTLKREVRPDHLAYVIYTSGSTGKPKGVMVEHRSIMNTLYFLESQYPVTNEDAYLLKTSYVFDVSLSELFGWFIGNGRLVILPPDGEKSPSLFMEYIEKYRITHINFVPAMLNVFLNSAANSKTFLEHCSIKYMMVAGEAFPKELVKKAVATFNKSSVENIYGPTEASIYATWFSCTRNSVVSNQTPIGRPIANTQIYIVDSYLNPVPVGVPGELCIAGVGLARGYYRQPALTAEKFVENPFQAGSRLYKTGDLARWLPTGQIEYLGRSDTQVKLRGFRIELGAIDSRIAEHAGVQEVVTVVHQHQEQKKLVAYYTAHEPVPAVEALRAHVKAALPDYMVPAHFLRLDTLPLTPNGKIDRKALEQRALTLPRPEGRTHHVSHSQIEAILREIWREVLQVEEVGSDDGFFDVGGDSLLAVVVAERIANALACPFGVTDLFAYPTIRASSAYLARQQEPVLPAMDESAITTAVNESPATRRALPDYYDTSVAVIGISCQFPGASTYREFWENLCAGKESLTFFRAEELREMGVPEELIANPHYVPVQSTIAGKDLFDPGFFHLSPKDAELMDPQLRLLLLHSWKAIEDAGYVSRQIPHTSVYMSASTNGYRALLPAETTQNAESPDGYVSWVLAQSGTIPTMISHKLGLRGPSYFVHANCSSSLIGLHAAYQSLQAGASTYALVGASTIHAQSQVGYVHQPGLNFSSDGHIKAFDAAADGMAGGEGVAVIVLKNAVAAVNDGDHIYALLRGIGVNNDGAEKVGFYAPSVKGQTDVMQQVLAATRVDPATIHYLEAHGTGTKLGDPIELAALKAVYPSQHRGQPTCGLGSVKSNLGHLDTVAGLAGSIKVVLSLARNELVPTINYQEPNPALELEHSPFYVVTERQEWKQGAEAHRAALSSFGLGGTNTHAIFEQYRPSEEARAGEEGGPYLLPLSARNSGRVRAYVQELLAFVQTAGWEEEGTLRDLAYTLQVGREAMESRVVFLAHDQEELSQQLAAFMAGKEEIAGCLRGERQQGNDVSWLEEDDDSQALTQIWIARGKVHKLAELWCKGMTIDWRQLYPHGLPRRMSAPTYPFAQERYWPQTSQREQHPTPGTSPLHPLLHQNTSVLAEQRFSSTFSGQEYFIAEHIIQGVTIVPGVVTLEMARAAVEQAIGGVNEDQTALRLRNVVWIRPIVVADQPVRVHVGLYEEDNGQISYNMYSNADMVDAEPVVYNQGLAEIYVSADKVTLDLDALINECNQDVIESRRFYEGMIGAEYGPGYRGVQKVYPGQGQMLAKLSLPDSVADTQDQYVLHPSLMDGALQVAEYLQNITRAKLLFERGKSFQVALPFALQELEVIRKCVPDMWVYVKYSEGNKVEDVVQKVDIDLCDEAGAVCVRIKGFSARVLDGEVRPTDAISHADHLLLEPVWQEQAIMSATPDVSYDEHLVILCEATSAARERLTSQLPGVRVLTLNADSGSVAERFQRYASQVFEQIQALLNQKLQGHVLVQIVVATHGDHNLFAGLVGMLKTARIEHARLIGQLIELSSEEELTQLPHLVQANRLCPGDRHIRYIHGQRSVAVWREITPAGGARHPWKDRGVYLITGGAGALGLLFAREIARHAQHVSLILTGRSAPGAETEQQLEELRGLGAQVTYRQTDVTEQVAVRHLVQEIEAEYGQLNGIIHSAGIIKDNYIVKKTQAELQEVLAPKVVGLEYLDEASKELELDFFLFFSSVSGSLGNAGQADYAMANAFMDAYSAYRQALTTFKQRHGRTLSINWPLWKEGGMHIDAETEKTLTQNMGIVPMKTETGMQALYEGLASGKSQVMIVEGNVQIIRQKMLQAAPPAPVQSKVASTTAPAISADITSESLLDKVRTALKQEISRILKVNIGDIEYDVDLPSYGLDSISMTEFTNKLNRIYKLELTPAIFFEYATLQNLAAHLVETYHEVFAARFATRTSVEAVAPTSAVKEAVAETILHQQRRPARFVRTAPQPAPQPAAGAPEPIAIIGMSGTFPMAADVEAYWQNLVAGRDCITEIPKERWDWQEYYGDPSKEANKTNVKWGGFIDGVGDFDPLFFGISPREAEQMEPQQRLLMTYAWKAIEDAGYAAHSLSGTQTGIFIGTGNTGYSALLSKANAAIEGSAAANMSPSVGPSRVSYFLNIHGPSESIDTACSSSLVAIHHAVRAIEDGTCDMAIVGGVNTIILPEIYISFDKAGALSKEGRCKTFSDHADGFAHGEGVGVIILKKVSAAEQAGDHIYGLIRGTAMNHGGRANSLTTPNPKAQAELLQTAYTRAGIDPRTVTYIEAHGTGTALGDPVEINGLKAAFKELYRRTGDAQMTSHHCGLGSVKTNIGHLSLAAGVAGVIKVLLQLQHKTLVKSLHSETINPYIQLQDSPFYIVQEQQAWAALTDPHGRAVPRRAGVSSFGIGGVNAHVVIEEYVAREERPSPLITPQQPALFVWSARNAERLKEQAQHMLTALRAQRYRDSDLADIAYTLQVGRDAMEERLGIIAGSLVELEEKLAGVVAGQESLEEVYRGKVNKATFQGLTADEEIQEAIEKWMQRKKYGKLLDVWVRGLNVEWSRWYGEPKPKRISLPTYPFARERYWVEASPSPASVACVPAVPSTSQATGSASILHPLVHQNTSNFMEQRFSSTFTGQEFFLADHVVKGQRILPGVAHLEMVREAIEQASEVSGQDLTCLHLKNVVWVRPIVVGKQSLEVHIGLYPADNGEIAYEVYGHAANVEDERIIYSQGSAWQSFVTNTPVIDLAFLQAQCTPSTFSVSQVYEAYRIIGFDYGPAYRGIEKVYTGEDFVLATLELSSTVLDTIAQYVLHPGLMDSALQVSSLLTNAGEDRMMLPFAIQELKVFSTCTARMWVYARYSPDSKAADKMRKRDITICDERGNICIRLKGLSFRVVEGVADVDRATKSIGTLMLEPVWKQREADKDRSAPVYVQHIVMLCEIDGLTKESIETRMPGVQCLILQSEQRSIAERFQCYAGQVFEQIQDILRQKPQGHVLIQVVVSSHGEQQLFTGLSGLLKTATLENSKLIGQMIEIEANPQIERLREQLEENKSSLEDKHIKYRNGQRCIVDWNEIEVPGSKIKIPWKDKGIYLISGGAGGLGFLFAREIVQQAQHATIILTGRSELSPDKQVQLRELQQQCAHAIYIQMDVAQESAVADLITHILKEYGKLNGIIHSAGVIKDSYITYKNVQDVQDVLAPKVKGLVNLDEATRDLALDFVLLFSSIAGVMGSAGQADYAMANAFMDAYATYRNALIRPMYRHGQTLSINWPLWKEGGMRVDAETEKLTMQRTGVVAMETATGIASMYKALASGKDEILVMEGEMQTVKQKMLQKKASIIQPARQAEEPLTSTVEIDTGSLLDKVQHALKQDVSKVLKIRIDDVDAEAEFNQYGFDSITLTEFSNMLNEQYKLDLTPTIFFEYPTVQSLSVHLAETYHKVFAARFVTRTSVEAVASTPAVKEAMAETILHQQRRPARFVRTAPQSAPQPAAGAPEPIAIIGMSGTFPMAEDVEAYWQNLVAGRDCITEIPKERWDWQEYYGDPNKEANKTNVKWGGFIDGVGEFDPLFFGISPREAEQMEPQQRLLMTYAWKAIEDAGYAAQSLSGTQTGIFIGTGNTGYSALLSSVEIEGSSAANMSPSVGPNRVSYFLNIHGPSEPIDTACSSSLVAIHHAVRAIEDGTCDMTIVGGVNTVVTPQGHIAYDKAGALSKEGRCKTFSDHADGFAVSEGVGILFLKKLSAAEQAGDHIYGLIRGTAVNHGGRANSLTTPNPKAQAELLQTAYTRAGIDPRTVTYIEAHGTGTALGDPVEINGLKAAFKELYRRTGDAQMTSHHCGLGSVKTNIGHLSLAAGVAGVIKVLLQLQHKTLVKSLHSDTINPYIQLQDSPFYIVQEQQPWAALTDPHGRALPRRAGVSSFGIGGVNAHVVIEEYVAREERPSPLTTPQQPALFVWSARNAERLKEQAQHMLTALRAQRYRDSDLADIAYTLQVGRDAMEERLGIIAGSLVELEEKLAGVVAGQESLEEVYRGKVNKATFQGLTADEEIQEAIEKWMQRKKYGKLLDVWVRGLNVEWSRWYGEPKPKRISLPTYPFARERYWVEASPSPASVERAHAVPSTSQAVGTGTASILHPLVHQNISDLSEQRFRSIFTGQEFFLADHRVKGNPVMPGVAYLEMARVAVTKAIRGLQNEQPGMRIKNVVWVQPIVADQPPTQVDIRLVPQENGEIAYEVYSESGESGGVNVARIVHGQGSVAIGTVEEIAPLNLKSLLAQCHQQTLSSKQCYEIFQSIGIHYGPGHRGIQKVHVGQRQALAELSLPSSVYETAHQFILHPSILDAALQATIGVQHNADTEHLSLPFALQELIVYGKCTSRMWAYVRIRDGGTTQSKIQMIDIDLCDEQGNIRVRIKGISSRIMDDGAGAGRASRPVVPPKAQEALAGALMLNPVWDVVVVERGQVPPSPDERVVTIGVDEYGMRTIRKQYPEARALNIQPQDTIEAIAEQLAACGPIHHIVWIAPSHRSESYRSEEIIAGQNQGVLQIFRLIKAMLHLEYGNKAVSWSIMTERTQRVQKDDKVNPTHASIHGIIGSMAKEYSNWKVRLIDLEDRHDWHVADIFTLPADSQGDTWAYRNREWYRQRLIPVQHQQPAQSLYRQGGVYVVIGGAGGIGEAWSASLIKSHQAHVVWIGRRKKDEHIQRKIDRLAALGPAPMYIEADATDYSAMQQAYQVIKTSHPRIHGVIHSAIILSDQSLANMNEARFKKVLAAKVDISLRIAQIFHNEPLDFALFFSSMQSFARAAGQSNYASGCTFKDAFAQRLAQEWPCAVKVMNWSYWGTIGIVASPEYQQRMVQAGVGSIEPPEAMQALEILLGGPLNQLALMKTTTHLRSETMSQNEWIEVYPENPRSHIQKLRNYKLGDRTKIRQMK</sequence>
<dbReference type="Pfam" id="PF00109">
    <property type="entry name" value="ketoacyl-synt"/>
    <property type="match status" value="3"/>
</dbReference>
<dbReference type="FunFam" id="3.30.300.30:FF:000010">
    <property type="entry name" value="Enterobactin synthetase component F"/>
    <property type="match status" value="1"/>
</dbReference>
<dbReference type="InterPro" id="IPR050091">
    <property type="entry name" value="PKS_NRPS_Biosynth_Enz"/>
</dbReference>
<dbReference type="InterPro" id="IPR057326">
    <property type="entry name" value="KR_dom"/>
</dbReference>
<keyword evidence="9" id="KW-0175">Coiled coil</keyword>
<dbReference type="InterPro" id="IPR045851">
    <property type="entry name" value="AMP-bd_C_sf"/>
</dbReference>
<dbReference type="Gene3D" id="3.30.300.30">
    <property type="match status" value="1"/>
</dbReference>
<dbReference type="GO" id="GO:0071770">
    <property type="term" value="P:DIM/DIP cell wall layer assembly"/>
    <property type="evidence" value="ECO:0007669"/>
    <property type="project" value="TreeGrafter"/>
</dbReference>
<dbReference type="PROSITE" id="PS00455">
    <property type="entry name" value="AMP_BINDING"/>
    <property type="match status" value="1"/>
</dbReference>
<dbReference type="Gene3D" id="3.10.129.110">
    <property type="entry name" value="Polyketide synthase dehydratase"/>
    <property type="match status" value="3"/>
</dbReference>
<dbReference type="GO" id="GO:0006633">
    <property type="term" value="P:fatty acid biosynthetic process"/>
    <property type="evidence" value="ECO:0007669"/>
    <property type="project" value="InterPro"/>
</dbReference>
<dbReference type="SMART" id="SM01294">
    <property type="entry name" value="PKS_PP_betabranch"/>
    <property type="match status" value="2"/>
</dbReference>
<dbReference type="Pfam" id="PF02801">
    <property type="entry name" value="Ketoacyl-synt_C"/>
    <property type="match status" value="3"/>
</dbReference>
<dbReference type="InterPro" id="IPR049552">
    <property type="entry name" value="PKS_DH_N"/>
</dbReference>
<dbReference type="SMART" id="SM00823">
    <property type="entry name" value="PKS_PP"/>
    <property type="match status" value="3"/>
</dbReference>
<evidence type="ECO:0000256" key="9">
    <source>
        <dbReference type="SAM" id="Coils"/>
    </source>
</evidence>
<dbReference type="InterPro" id="IPR049900">
    <property type="entry name" value="PKS_mFAS_DH"/>
</dbReference>
<dbReference type="GO" id="GO:0005737">
    <property type="term" value="C:cytoplasm"/>
    <property type="evidence" value="ECO:0007669"/>
    <property type="project" value="UniProtKB-SubCell"/>
</dbReference>
<keyword evidence="7" id="KW-0677">Repeat</keyword>
<feature type="domain" description="Carrier" evidence="11">
    <location>
        <begin position="439"/>
        <end position="514"/>
    </location>
</feature>
<dbReference type="InterPro" id="IPR020845">
    <property type="entry name" value="AMP-binding_CS"/>
</dbReference>
<dbReference type="Gene3D" id="1.10.1240.100">
    <property type="match status" value="2"/>
</dbReference>
<dbReference type="PROSITE" id="PS52019">
    <property type="entry name" value="PKS_MFAS_DH"/>
    <property type="match status" value="3"/>
</dbReference>
<evidence type="ECO:0000256" key="1">
    <source>
        <dbReference type="ARBA" id="ARBA00004496"/>
    </source>
</evidence>
<dbReference type="PROSITE" id="PS52004">
    <property type="entry name" value="KS3_2"/>
    <property type="match status" value="3"/>
</dbReference>
<feature type="active site" description="Proton acceptor; for dehydratase activity" evidence="8">
    <location>
        <position position="2706"/>
    </location>
</feature>
<dbReference type="Pfam" id="PF21089">
    <property type="entry name" value="PKS_DH_N"/>
    <property type="match status" value="3"/>
</dbReference>
<dbReference type="GO" id="GO:0004315">
    <property type="term" value="F:3-oxoacyl-[acyl-carrier-protein] synthase activity"/>
    <property type="evidence" value="ECO:0007669"/>
    <property type="project" value="InterPro"/>
</dbReference>
<comment type="caution">
    <text evidence="14">The sequence shown here is derived from an EMBL/GenBank/DDBJ whole genome shotgun (WGS) entry which is preliminary data.</text>
</comment>
<feature type="domain" description="Ketosynthase family 3 (KS3)" evidence="12">
    <location>
        <begin position="545"/>
        <end position="971"/>
    </location>
</feature>